<dbReference type="Gene3D" id="3.40.462.20">
    <property type="match status" value="1"/>
</dbReference>
<protein>
    <submittedName>
        <fullName evidence="1">Uncharacterized protein</fullName>
    </submittedName>
</protein>
<dbReference type="Proteomes" id="UP001234989">
    <property type="component" value="Chromosome 2"/>
</dbReference>
<name>A0AAF0Q367_SOLVR</name>
<accession>A0AAF0Q367</accession>
<keyword evidence="2" id="KW-1185">Reference proteome</keyword>
<reference evidence="1" key="1">
    <citation type="submission" date="2023-08" db="EMBL/GenBank/DDBJ databases">
        <title>A de novo genome assembly of Solanum verrucosum Schlechtendal, a Mexican diploid species geographically isolated from the other diploid A-genome species in potato relatives.</title>
        <authorList>
            <person name="Hosaka K."/>
        </authorList>
    </citation>
    <scope>NUCLEOTIDE SEQUENCE</scope>
    <source>
        <tissue evidence="1">Young leaves</tissue>
    </source>
</reference>
<gene>
    <name evidence="1" type="ORF">MTR67_008928</name>
</gene>
<proteinExistence type="predicted"/>
<evidence type="ECO:0000313" key="2">
    <source>
        <dbReference type="Proteomes" id="UP001234989"/>
    </source>
</evidence>
<sequence>MGEDHFWAIRGGGGTSFGLIISWKVKLLDIPEKVTIFKVTRTLEQNATQLIYKWQHIADKVDDNLLLRIFLWNTESQLSHGKKTVHAFFFTMFIGGVDDLLHEMQDRFPELGLVKKDCIEMSWIESILFFNSLPRGTSPDVLLHWNSSIIM</sequence>
<dbReference type="EMBL" id="CP133613">
    <property type="protein sequence ID" value="WMV15543.1"/>
    <property type="molecule type" value="Genomic_DNA"/>
</dbReference>
<dbReference type="PANTHER" id="PTHR32448">
    <property type="entry name" value="OS08G0158400 PROTEIN"/>
    <property type="match status" value="1"/>
</dbReference>
<evidence type="ECO:0000313" key="1">
    <source>
        <dbReference type="EMBL" id="WMV15543.1"/>
    </source>
</evidence>
<dbReference type="AlphaFoldDB" id="A0AAF0Q367"/>
<organism evidence="1 2">
    <name type="scientific">Solanum verrucosum</name>
    <dbReference type="NCBI Taxonomy" id="315347"/>
    <lineage>
        <taxon>Eukaryota</taxon>
        <taxon>Viridiplantae</taxon>
        <taxon>Streptophyta</taxon>
        <taxon>Embryophyta</taxon>
        <taxon>Tracheophyta</taxon>
        <taxon>Spermatophyta</taxon>
        <taxon>Magnoliopsida</taxon>
        <taxon>eudicotyledons</taxon>
        <taxon>Gunneridae</taxon>
        <taxon>Pentapetalae</taxon>
        <taxon>asterids</taxon>
        <taxon>lamiids</taxon>
        <taxon>Solanales</taxon>
        <taxon>Solanaceae</taxon>
        <taxon>Solanoideae</taxon>
        <taxon>Solaneae</taxon>
        <taxon>Solanum</taxon>
    </lineage>
</organism>